<dbReference type="RefSeq" id="WP_107847599.1">
    <property type="nucleotide sequence ID" value="NZ_QBKS01000003.1"/>
</dbReference>
<dbReference type="PROSITE" id="PS50931">
    <property type="entry name" value="HTH_LYSR"/>
    <property type="match status" value="1"/>
</dbReference>
<dbReference type="Pfam" id="PF03466">
    <property type="entry name" value="LysR_substrate"/>
    <property type="match status" value="1"/>
</dbReference>
<comment type="similarity">
    <text evidence="1">Belongs to the LysR transcriptional regulatory family.</text>
</comment>
<keyword evidence="2" id="KW-0805">Transcription regulation</keyword>
<sequence>MRKRFDLLTLELFVAVAAAKSIAQAAAQENIAASAISKRISDLETEIGTPLFYRQQKGVKLTPAGDEMLRHARDLQRLLDRIDDHMSDFAQGVRGTVRIAANTSAITQFLPEDLAHFVDAHPDMRIDLTELTSPEIVAAVRDGIADIGIFSGLVPDPDLDVFEYRRDTLMVLTPKGHPLGTDGPVAFREFSSHDLVGLQKGSSLQAFIDRKAAEEGLELRTRVEVLSFDGVRRMVEAGLGIAILPLGAVEPYLAASNLRMAPVAEPWAERSLRIAVRDKAALARPIRALLGHLSADDAIS</sequence>
<feature type="signal peptide" evidence="5">
    <location>
        <begin position="1"/>
        <end position="25"/>
    </location>
</feature>
<dbReference type="InterPro" id="IPR005119">
    <property type="entry name" value="LysR_subst-bd"/>
</dbReference>
<feature type="chain" id="PRO_5015680451" evidence="5">
    <location>
        <begin position="26"/>
        <end position="300"/>
    </location>
</feature>
<dbReference type="GO" id="GO:0003700">
    <property type="term" value="F:DNA-binding transcription factor activity"/>
    <property type="evidence" value="ECO:0007669"/>
    <property type="project" value="InterPro"/>
</dbReference>
<comment type="caution">
    <text evidence="7">The sequence shown here is derived from an EMBL/GenBank/DDBJ whole genome shotgun (WGS) entry which is preliminary data.</text>
</comment>
<evidence type="ECO:0000256" key="5">
    <source>
        <dbReference type="SAM" id="SignalP"/>
    </source>
</evidence>
<reference evidence="7 8" key="1">
    <citation type="submission" date="2018-04" db="EMBL/GenBank/DDBJ databases">
        <title>Genomic Encyclopedia of Archaeal and Bacterial Type Strains, Phase II (KMG-II): from individual species to whole genera.</title>
        <authorList>
            <person name="Goeker M."/>
        </authorList>
    </citation>
    <scope>NUCLEOTIDE SEQUENCE [LARGE SCALE GENOMIC DNA]</scope>
    <source>
        <strain evidence="7 8">DSM 100977</strain>
    </source>
</reference>
<keyword evidence="5" id="KW-0732">Signal</keyword>
<gene>
    <name evidence="7" type="ORF">C8N43_3917</name>
</gene>
<dbReference type="SUPFAM" id="SSF53850">
    <property type="entry name" value="Periplasmic binding protein-like II"/>
    <property type="match status" value="1"/>
</dbReference>
<dbReference type="OrthoDB" id="464481at2"/>
<evidence type="ECO:0000256" key="2">
    <source>
        <dbReference type="ARBA" id="ARBA00023015"/>
    </source>
</evidence>
<evidence type="ECO:0000313" key="7">
    <source>
        <dbReference type="EMBL" id="PTX53874.1"/>
    </source>
</evidence>
<dbReference type="InterPro" id="IPR036388">
    <property type="entry name" value="WH-like_DNA-bd_sf"/>
</dbReference>
<name>A0A2T6BCV1_9RHOB</name>
<dbReference type="FunFam" id="1.10.10.10:FF:000001">
    <property type="entry name" value="LysR family transcriptional regulator"/>
    <property type="match status" value="1"/>
</dbReference>
<dbReference type="AlphaFoldDB" id="A0A2T6BCV1"/>
<dbReference type="PANTHER" id="PTHR30419:SF2">
    <property type="entry name" value="LYSR FAMILY TRANSCRIPTIONAL REGULATOR"/>
    <property type="match status" value="1"/>
</dbReference>
<proteinExistence type="inferred from homology"/>
<keyword evidence="4" id="KW-0804">Transcription</keyword>
<dbReference type="SUPFAM" id="SSF46785">
    <property type="entry name" value="Winged helix' DNA-binding domain"/>
    <property type="match status" value="1"/>
</dbReference>
<dbReference type="PANTHER" id="PTHR30419">
    <property type="entry name" value="HTH-TYPE TRANSCRIPTIONAL REGULATOR YBHD"/>
    <property type="match status" value="1"/>
</dbReference>
<keyword evidence="3" id="KW-0238">DNA-binding</keyword>
<dbReference type="Proteomes" id="UP000243978">
    <property type="component" value="Unassembled WGS sequence"/>
</dbReference>
<dbReference type="CDD" id="cd08421">
    <property type="entry name" value="PBP2_LTTR_like_1"/>
    <property type="match status" value="1"/>
</dbReference>
<dbReference type="Gene3D" id="3.40.190.290">
    <property type="match status" value="1"/>
</dbReference>
<evidence type="ECO:0000256" key="3">
    <source>
        <dbReference type="ARBA" id="ARBA00023125"/>
    </source>
</evidence>
<dbReference type="GO" id="GO:0005829">
    <property type="term" value="C:cytosol"/>
    <property type="evidence" value="ECO:0007669"/>
    <property type="project" value="TreeGrafter"/>
</dbReference>
<evidence type="ECO:0000259" key="6">
    <source>
        <dbReference type="PROSITE" id="PS50931"/>
    </source>
</evidence>
<dbReference type="EMBL" id="QBKS01000003">
    <property type="protein sequence ID" value="PTX53874.1"/>
    <property type="molecule type" value="Genomic_DNA"/>
</dbReference>
<protein>
    <submittedName>
        <fullName evidence="7">LysR family transcriptional regulator</fullName>
    </submittedName>
</protein>
<evidence type="ECO:0000313" key="8">
    <source>
        <dbReference type="Proteomes" id="UP000243978"/>
    </source>
</evidence>
<organism evidence="7 8">
    <name type="scientific">Litoreibacter ponti</name>
    <dbReference type="NCBI Taxonomy" id="1510457"/>
    <lineage>
        <taxon>Bacteria</taxon>
        <taxon>Pseudomonadati</taxon>
        <taxon>Pseudomonadota</taxon>
        <taxon>Alphaproteobacteria</taxon>
        <taxon>Rhodobacterales</taxon>
        <taxon>Roseobacteraceae</taxon>
        <taxon>Litoreibacter</taxon>
    </lineage>
</organism>
<dbReference type="Gene3D" id="1.10.10.10">
    <property type="entry name" value="Winged helix-like DNA-binding domain superfamily/Winged helix DNA-binding domain"/>
    <property type="match status" value="1"/>
</dbReference>
<dbReference type="InterPro" id="IPR036390">
    <property type="entry name" value="WH_DNA-bd_sf"/>
</dbReference>
<accession>A0A2T6BCV1</accession>
<dbReference type="InterPro" id="IPR000847">
    <property type="entry name" value="LysR_HTH_N"/>
</dbReference>
<evidence type="ECO:0000256" key="4">
    <source>
        <dbReference type="ARBA" id="ARBA00023163"/>
    </source>
</evidence>
<dbReference type="Pfam" id="PF00126">
    <property type="entry name" value="HTH_1"/>
    <property type="match status" value="1"/>
</dbReference>
<evidence type="ECO:0000256" key="1">
    <source>
        <dbReference type="ARBA" id="ARBA00009437"/>
    </source>
</evidence>
<dbReference type="InterPro" id="IPR050950">
    <property type="entry name" value="HTH-type_LysR_regulators"/>
</dbReference>
<dbReference type="GO" id="GO:0003677">
    <property type="term" value="F:DNA binding"/>
    <property type="evidence" value="ECO:0007669"/>
    <property type="project" value="UniProtKB-KW"/>
</dbReference>
<feature type="domain" description="HTH lysR-type" evidence="6">
    <location>
        <begin position="10"/>
        <end position="62"/>
    </location>
</feature>
<keyword evidence="8" id="KW-1185">Reference proteome</keyword>